<evidence type="ECO:0000259" key="1">
    <source>
        <dbReference type="Pfam" id="PF13470"/>
    </source>
</evidence>
<dbReference type="PANTHER" id="PTHR34610:SF3">
    <property type="entry name" value="SSL7007 PROTEIN"/>
    <property type="match status" value="1"/>
</dbReference>
<dbReference type="Proteomes" id="UP000308917">
    <property type="component" value="Unassembled WGS sequence"/>
</dbReference>
<dbReference type="OrthoDB" id="9802272at2"/>
<gene>
    <name evidence="2" type="ORF">E9531_12235</name>
</gene>
<sequence length="152" mass="17007">MAATAAVPRALILDTNIVLDYLLFGDPSALRLQAQVNAALADATQWRWIATQRMRDELAHVLLYPHLQPMLAHYQHTPETILAQFDQRTTLVEPAIACTLYCRDSDDQMFIDLAVAHQGMLLSKDKQVLKLRKRMARAGAWADTNLPAPDAS</sequence>
<dbReference type="NCBIfam" id="TIGR00305">
    <property type="entry name" value="putative toxin-antitoxin system toxin component, PIN family"/>
    <property type="match status" value="1"/>
</dbReference>
<dbReference type="AlphaFoldDB" id="A0A4V4GQS2"/>
<name>A0A4V4GQS2_9BURK</name>
<proteinExistence type="predicted"/>
<feature type="domain" description="PIN" evidence="1">
    <location>
        <begin position="11"/>
        <end position="126"/>
    </location>
</feature>
<accession>A0A4V4GQS2</accession>
<evidence type="ECO:0000313" key="2">
    <source>
        <dbReference type="EMBL" id="THT99405.1"/>
    </source>
</evidence>
<comment type="caution">
    <text evidence="2">The sequence shown here is derived from an EMBL/GenBank/DDBJ whole genome shotgun (WGS) entry which is preliminary data.</text>
</comment>
<protein>
    <submittedName>
        <fullName evidence="2">Putative toxin-antitoxin system toxin component, PIN family</fullName>
    </submittedName>
</protein>
<dbReference type="InterPro" id="IPR029060">
    <property type="entry name" value="PIN-like_dom_sf"/>
</dbReference>
<evidence type="ECO:0000313" key="3">
    <source>
        <dbReference type="Proteomes" id="UP000308917"/>
    </source>
</evidence>
<dbReference type="InterPro" id="IPR002716">
    <property type="entry name" value="PIN_dom"/>
</dbReference>
<keyword evidence="3" id="KW-1185">Reference proteome</keyword>
<reference evidence="2 3" key="1">
    <citation type="journal article" date="2015" name="Antonie Van Leeuwenhoek">
        <title>Lampropedia puyangensis sp. nov., isolated from symptomatic bark of Populus ? euramericana canker and emended description of Lampropedia hyalina (Ehrenberg 1832) Lee et al. 2004.</title>
        <authorList>
            <person name="Li Y."/>
            <person name="Wang T."/>
            <person name="Piao C.G."/>
            <person name="Wang L.F."/>
            <person name="Tian G.Z."/>
            <person name="Zhu T.H."/>
            <person name="Guo M.W."/>
        </authorList>
    </citation>
    <scope>NUCLEOTIDE SEQUENCE [LARGE SCALE GENOMIC DNA]</scope>
    <source>
        <strain evidence="2 3">2-bin</strain>
    </source>
</reference>
<dbReference type="EMBL" id="STFG01000014">
    <property type="protein sequence ID" value="THT99405.1"/>
    <property type="molecule type" value="Genomic_DNA"/>
</dbReference>
<dbReference type="InterPro" id="IPR002850">
    <property type="entry name" value="PIN_toxin-like"/>
</dbReference>
<dbReference type="SUPFAM" id="SSF88723">
    <property type="entry name" value="PIN domain-like"/>
    <property type="match status" value="1"/>
</dbReference>
<organism evidence="2 3">
    <name type="scientific">Lampropedia puyangensis</name>
    <dbReference type="NCBI Taxonomy" id="1330072"/>
    <lineage>
        <taxon>Bacteria</taxon>
        <taxon>Pseudomonadati</taxon>
        <taxon>Pseudomonadota</taxon>
        <taxon>Betaproteobacteria</taxon>
        <taxon>Burkholderiales</taxon>
        <taxon>Comamonadaceae</taxon>
        <taxon>Lampropedia</taxon>
    </lineage>
</organism>
<dbReference type="Pfam" id="PF13470">
    <property type="entry name" value="PIN_3"/>
    <property type="match status" value="1"/>
</dbReference>
<dbReference type="PANTHER" id="PTHR34610">
    <property type="entry name" value="SSL7007 PROTEIN"/>
    <property type="match status" value="1"/>
</dbReference>